<feature type="signal peptide" evidence="2">
    <location>
        <begin position="1"/>
        <end position="28"/>
    </location>
</feature>
<keyword evidence="4" id="KW-1185">Reference proteome</keyword>
<reference evidence="3 4" key="1">
    <citation type="submission" date="2018-05" db="EMBL/GenBank/DDBJ databases">
        <title>Genetic diversity of glacier-inhabiting Cryobacterium bacteria in China and description of Cryobacterium mengkeensis sp. nov. and Arthrobacter glacialis sp. nov.</title>
        <authorList>
            <person name="Liu Q."/>
            <person name="Xin Y.-H."/>
        </authorList>
    </citation>
    <scope>NUCLEOTIDE SEQUENCE [LARGE SCALE GENOMIC DNA]</scope>
    <source>
        <strain evidence="3 4">SK-1</strain>
    </source>
</reference>
<proteinExistence type="predicted"/>
<comment type="caution">
    <text evidence="3">The sequence shown here is derived from an EMBL/GenBank/DDBJ whole genome shotgun (WGS) entry which is preliminary data.</text>
</comment>
<feature type="chain" id="PRO_5038465137" evidence="2">
    <location>
        <begin position="29"/>
        <end position="202"/>
    </location>
</feature>
<protein>
    <submittedName>
        <fullName evidence="3">Uncharacterized protein</fullName>
    </submittedName>
</protein>
<name>A0A317ZTS8_9MICO</name>
<dbReference type="PRINTS" id="PR01217">
    <property type="entry name" value="PRICHEXTENSN"/>
</dbReference>
<evidence type="ECO:0000256" key="2">
    <source>
        <dbReference type="SAM" id="SignalP"/>
    </source>
</evidence>
<evidence type="ECO:0000313" key="3">
    <source>
        <dbReference type="EMBL" id="PXA70638.1"/>
    </source>
</evidence>
<sequence>MTRRAPKSLRIRIRLAAAGAVLVAGALAGCTGSTPSLPAGTAGQLQSAVLTVSTAAAAGDYAGAQAALDSLKALLAVATEENRIAPGRASDIQAAIALVEADLAAALSIATPTPRATPQTVPPSTRTPATPRTQEPTPEAPAPTTPAPTPTEQPSPQPTEPEPTPTTVPTTPAPTPEPTDTAEPGPTAEPDDNSGPGNGAAD</sequence>
<organism evidence="3 4">
    <name type="scientific">Cryobacterium arcticum</name>
    <dbReference type="NCBI Taxonomy" id="670052"/>
    <lineage>
        <taxon>Bacteria</taxon>
        <taxon>Bacillati</taxon>
        <taxon>Actinomycetota</taxon>
        <taxon>Actinomycetes</taxon>
        <taxon>Micrococcales</taxon>
        <taxon>Microbacteriaceae</taxon>
        <taxon>Cryobacterium</taxon>
    </lineage>
</organism>
<feature type="region of interest" description="Disordered" evidence="1">
    <location>
        <begin position="111"/>
        <end position="202"/>
    </location>
</feature>
<dbReference type="Proteomes" id="UP000246722">
    <property type="component" value="Unassembled WGS sequence"/>
</dbReference>
<feature type="compositionally biased region" description="Low complexity" evidence="1">
    <location>
        <begin position="178"/>
        <end position="188"/>
    </location>
</feature>
<dbReference type="PROSITE" id="PS51257">
    <property type="entry name" value="PROKAR_LIPOPROTEIN"/>
    <property type="match status" value="1"/>
</dbReference>
<gene>
    <name evidence="3" type="ORF">CTB96_05990</name>
</gene>
<dbReference type="EMBL" id="QHLY01000007">
    <property type="protein sequence ID" value="PXA70638.1"/>
    <property type="molecule type" value="Genomic_DNA"/>
</dbReference>
<feature type="compositionally biased region" description="Pro residues" evidence="1">
    <location>
        <begin position="138"/>
        <end position="177"/>
    </location>
</feature>
<accession>A0A317ZTS8</accession>
<keyword evidence="2" id="KW-0732">Signal</keyword>
<evidence type="ECO:0000256" key="1">
    <source>
        <dbReference type="SAM" id="MobiDB-lite"/>
    </source>
</evidence>
<dbReference type="RefSeq" id="WP_110126019.1">
    <property type="nucleotide sequence ID" value="NZ_QHLY01000007.1"/>
</dbReference>
<dbReference type="AlphaFoldDB" id="A0A317ZTS8"/>
<evidence type="ECO:0000313" key="4">
    <source>
        <dbReference type="Proteomes" id="UP000246722"/>
    </source>
</evidence>
<feature type="compositionally biased region" description="Low complexity" evidence="1">
    <location>
        <begin position="122"/>
        <end position="137"/>
    </location>
</feature>